<keyword evidence="8" id="KW-0732">Signal</keyword>
<dbReference type="EMBL" id="AP021874">
    <property type="protein sequence ID" value="BBO69295.1"/>
    <property type="molecule type" value="Genomic_DNA"/>
</dbReference>
<evidence type="ECO:0000256" key="6">
    <source>
        <dbReference type="ARBA" id="ARBA00023136"/>
    </source>
</evidence>
<evidence type="ECO:0000256" key="1">
    <source>
        <dbReference type="ARBA" id="ARBA00004442"/>
    </source>
</evidence>
<evidence type="ECO:0000256" key="5">
    <source>
        <dbReference type="ARBA" id="ARBA00022692"/>
    </source>
</evidence>
<evidence type="ECO:0000256" key="8">
    <source>
        <dbReference type="SAM" id="SignalP"/>
    </source>
</evidence>
<accession>A0A5K7YLJ9</accession>
<keyword evidence="5" id="KW-0812">Transmembrane</keyword>
<feature type="chain" id="PRO_5024449468" description="Transporter" evidence="8">
    <location>
        <begin position="22"/>
        <end position="488"/>
    </location>
</feature>
<comment type="subcellular location">
    <subcellularLocation>
        <location evidence="1">Cell outer membrane</location>
    </subcellularLocation>
</comment>
<protein>
    <recommendedName>
        <fullName evidence="11">Transporter</fullName>
    </recommendedName>
</protein>
<reference evidence="9 10" key="1">
    <citation type="submission" date="2019-11" db="EMBL/GenBank/DDBJ databases">
        <title>Comparative genomics of hydrocarbon-degrading Desulfosarcina strains.</title>
        <authorList>
            <person name="Watanabe M."/>
            <person name="Kojima H."/>
            <person name="Fukui M."/>
        </authorList>
    </citation>
    <scope>NUCLEOTIDE SEQUENCE [LARGE SCALE GENOMIC DNA]</scope>
    <source>
        <strain evidence="9 10">PL12</strain>
    </source>
</reference>
<evidence type="ECO:0000256" key="4">
    <source>
        <dbReference type="ARBA" id="ARBA00022452"/>
    </source>
</evidence>
<dbReference type="AlphaFoldDB" id="A0A5K7YLJ9"/>
<organism evidence="9 10">
    <name type="scientific">Desulfosarcina alkanivorans</name>
    <dbReference type="NCBI Taxonomy" id="571177"/>
    <lineage>
        <taxon>Bacteria</taxon>
        <taxon>Pseudomonadati</taxon>
        <taxon>Thermodesulfobacteriota</taxon>
        <taxon>Desulfobacteria</taxon>
        <taxon>Desulfobacterales</taxon>
        <taxon>Desulfosarcinaceae</taxon>
        <taxon>Desulfosarcina</taxon>
    </lineage>
</organism>
<dbReference type="PANTHER" id="PTHR30026:SF21">
    <property type="entry name" value="SLR1270 PROTEIN"/>
    <property type="match status" value="1"/>
</dbReference>
<comment type="similarity">
    <text evidence="2">Belongs to the outer membrane factor (OMF) (TC 1.B.17) family.</text>
</comment>
<proteinExistence type="inferred from homology"/>
<dbReference type="Gene3D" id="1.20.1600.10">
    <property type="entry name" value="Outer membrane efflux proteins (OEP)"/>
    <property type="match status" value="1"/>
</dbReference>
<keyword evidence="10" id="KW-1185">Reference proteome</keyword>
<dbReference type="PROSITE" id="PS51257">
    <property type="entry name" value="PROKAR_LIPOPROTEIN"/>
    <property type="match status" value="1"/>
</dbReference>
<dbReference type="PANTHER" id="PTHR30026">
    <property type="entry name" value="OUTER MEMBRANE PROTEIN TOLC"/>
    <property type="match status" value="1"/>
</dbReference>
<keyword evidence="4" id="KW-1134">Transmembrane beta strand</keyword>
<keyword evidence="6" id="KW-0472">Membrane</keyword>
<dbReference type="GO" id="GO:0009279">
    <property type="term" value="C:cell outer membrane"/>
    <property type="evidence" value="ECO:0007669"/>
    <property type="project" value="UniProtKB-SubCell"/>
</dbReference>
<dbReference type="InterPro" id="IPR003423">
    <property type="entry name" value="OMP_efflux"/>
</dbReference>
<keyword evidence="3" id="KW-0813">Transport</keyword>
<evidence type="ECO:0000256" key="3">
    <source>
        <dbReference type="ARBA" id="ARBA00022448"/>
    </source>
</evidence>
<dbReference type="RefSeq" id="WP_167527800.1">
    <property type="nucleotide sequence ID" value="NZ_AP021874.1"/>
</dbReference>
<name>A0A5K7YLJ9_9BACT</name>
<dbReference type="SUPFAM" id="SSF56954">
    <property type="entry name" value="Outer membrane efflux proteins (OEP)"/>
    <property type="match status" value="1"/>
</dbReference>
<dbReference type="KEGG" id="dalk:DSCA_32250"/>
<evidence type="ECO:0000313" key="10">
    <source>
        <dbReference type="Proteomes" id="UP000427906"/>
    </source>
</evidence>
<evidence type="ECO:0000256" key="7">
    <source>
        <dbReference type="ARBA" id="ARBA00023237"/>
    </source>
</evidence>
<feature type="signal peptide" evidence="8">
    <location>
        <begin position="1"/>
        <end position="21"/>
    </location>
</feature>
<dbReference type="GO" id="GO:0015288">
    <property type="term" value="F:porin activity"/>
    <property type="evidence" value="ECO:0007669"/>
    <property type="project" value="TreeGrafter"/>
</dbReference>
<dbReference type="GO" id="GO:1990281">
    <property type="term" value="C:efflux pump complex"/>
    <property type="evidence" value="ECO:0007669"/>
    <property type="project" value="TreeGrafter"/>
</dbReference>
<sequence length="488" mass="54310">MPRSPVLIVLACALLWPVSFVGCTSQNTYRYDTIKTEYADLACNLGESRAADAPAATCAVNSSLTLQDVLDIARDNNPDLLMAVARIERARALLEKSAAPFYPQVNVYTEYIQGDAPSAYLFRTIDQRKLPPGTDFNDPGWFENYESGVSAGINLFNGGRDRLNREMARTGLTISQLDRDAIENQVMATAIGAYYDVLAAANFTSVAKASAETTRSQLRIMDIRFQSGGALKTDLLSLQVRVAETEEILVQSRNRQRLAKAALAEILGVEPEVPFGLAEAAPSAIEVPGDPFSALDYALVHRPELAGVREKLRRSKMAVDAARAGYLPQVDFTTRYYADDPEMKYSSDRDNWTAGLYLNWKLFDGFATRSDRAEALSQLQETMAADRKTLLAVKFDVKKAYLNLDESQQRLKVATSSVQTARETYQLVKRQYEGGSANITRYLESELAYNRARMRETTAYFDREKARAQIARAIGYWTGNRHQGGTTR</sequence>
<evidence type="ECO:0000313" key="9">
    <source>
        <dbReference type="EMBL" id="BBO69295.1"/>
    </source>
</evidence>
<evidence type="ECO:0008006" key="11">
    <source>
        <dbReference type="Google" id="ProtNLM"/>
    </source>
</evidence>
<dbReference type="Pfam" id="PF02321">
    <property type="entry name" value="OEP"/>
    <property type="match status" value="2"/>
</dbReference>
<dbReference type="GO" id="GO:0015562">
    <property type="term" value="F:efflux transmembrane transporter activity"/>
    <property type="evidence" value="ECO:0007669"/>
    <property type="project" value="InterPro"/>
</dbReference>
<dbReference type="InterPro" id="IPR051906">
    <property type="entry name" value="TolC-like"/>
</dbReference>
<keyword evidence="7" id="KW-0998">Cell outer membrane</keyword>
<gene>
    <name evidence="9" type="ORF">DSCA_32250</name>
</gene>
<evidence type="ECO:0000256" key="2">
    <source>
        <dbReference type="ARBA" id="ARBA00007613"/>
    </source>
</evidence>
<dbReference type="Proteomes" id="UP000427906">
    <property type="component" value="Chromosome"/>
</dbReference>